<evidence type="ECO:0000256" key="2">
    <source>
        <dbReference type="ARBA" id="ARBA00023125"/>
    </source>
</evidence>
<evidence type="ECO:0000313" key="7">
    <source>
        <dbReference type="Proteomes" id="UP000466794"/>
    </source>
</evidence>
<dbReference type="GO" id="GO:0003700">
    <property type="term" value="F:DNA-binding transcription factor activity"/>
    <property type="evidence" value="ECO:0007669"/>
    <property type="project" value="TreeGrafter"/>
</dbReference>
<dbReference type="Gene3D" id="1.10.357.10">
    <property type="entry name" value="Tetracycline Repressor, domain 2"/>
    <property type="match status" value="1"/>
</dbReference>
<dbReference type="PANTHER" id="PTHR30055">
    <property type="entry name" value="HTH-TYPE TRANSCRIPTIONAL REGULATOR RUTR"/>
    <property type="match status" value="1"/>
</dbReference>
<keyword evidence="3" id="KW-0804">Transcription</keyword>
<dbReference type="InterPro" id="IPR001647">
    <property type="entry name" value="HTH_TetR"/>
</dbReference>
<dbReference type="GO" id="GO:0000976">
    <property type="term" value="F:transcription cis-regulatory region binding"/>
    <property type="evidence" value="ECO:0007669"/>
    <property type="project" value="TreeGrafter"/>
</dbReference>
<gene>
    <name evidence="6" type="ORF">GPX89_24845</name>
</gene>
<dbReference type="Proteomes" id="UP000466794">
    <property type="component" value="Unassembled WGS sequence"/>
</dbReference>
<dbReference type="InterPro" id="IPR050109">
    <property type="entry name" value="HTH-type_TetR-like_transc_reg"/>
</dbReference>
<organism evidence="6 7">
    <name type="scientific">Nocardia terrae</name>
    <dbReference type="NCBI Taxonomy" id="2675851"/>
    <lineage>
        <taxon>Bacteria</taxon>
        <taxon>Bacillati</taxon>
        <taxon>Actinomycetota</taxon>
        <taxon>Actinomycetes</taxon>
        <taxon>Mycobacteriales</taxon>
        <taxon>Nocardiaceae</taxon>
        <taxon>Nocardia</taxon>
    </lineage>
</organism>
<dbReference type="InterPro" id="IPR009057">
    <property type="entry name" value="Homeodomain-like_sf"/>
</dbReference>
<keyword evidence="2 4" id="KW-0238">DNA-binding</keyword>
<evidence type="ECO:0000256" key="1">
    <source>
        <dbReference type="ARBA" id="ARBA00023015"/>
    </source>
</evidence>
<feature type="DNA-binding region" description="H-T-H motif" evidence="4">
    <location>
        <begin position="52"/>
        <end position="71"/>
    </location>
</feature>
<dbReference type="AlphaFoldDB" id="A0A7K1V1K2"/>
<evidence type="ECO:0000256" key="4">
    <source>
        <dbReference type="PROSITE-ProRule" id="PRU00335"/>
    </source>
</evidence>
<dbReference type="SUPFAM" id="SSF46689">
    <property type="entry name" value="Homeodomain-like"/>
    <property type="match status" value="1"/>
</dbReference>
<dbReference type="Pfam" id="PF00440">
    <property type="entry name" value="TetR_N"/>
    <property type="match status" value="1"/>
</dbReference>
<evidence type="ECO:0000259" key="5">
    <source>
        <dbReference type="PROSITE" id="PS50977"/>
    </source>
</evidence>
<reference evidence="6 7" key="1">
    <citation type="submission" date="2019-12" db="EMBL/GenBank/DDBJ databases">
        <title>Nocardia sp. nov. ET3-3 isolated from soil.</title>
        <authorList>
            <person name="Kanchanasin P."/>
            <person name="Tanasupawat S."/>
            <person name="Yuki M."/>
            <person name="Kudo T."/>
        </authorList>
    </citation>
    <scope>NUCLEOTIDE SEQUENCE [LARGE SCALE GENOMIC DNA]</scope>
    <source>
        <strain evidence="6 7">ET3-3</strain>
    </source>
</reference>
<dbReference type="EMBL" id="WRPP01000005">
    <property type="protein sequence ID" value="MVU80464.1"/>
    <property type="molecule type" value="Genomic_DNA"/>
</dbReference>
<evidence type="ECO:0000256" key="3">
    <source>
        <dbReference type="ARBA" id="ARBA00023163"/>
    </source>
</evidence>
<feature type="domain" description="HTH tetR-type" evidence="5">
    <location>
        <begin position="28"/>
        <end position="89"/>
    </location>
</feature>
<accession>A0A7K1V1K2</accession>
<sequence length="215" mass="23167">MNESGSPGTVKAMSPRQYNLGKRTAQIEQSRRQVLDAARALLGEADSYHGFTLDAVAKRADVARATVYYQFKSKTGLLEAVCDDLGVAGGLSELVKAFTNPEPLPALTEFIACFARFWQADRPAMRRLRALAALDTDVHAVISARDDRRREGLAVLAAPFAKDNPQEVDLDEQVRILLALTSFETFDTMAGPDGDLFDAVPVIAGIAATVLGANA</sequence>
<protein>
    <submittedName>
        <fullName evidence="6">TetR family transcriptional regulator</fullName>
    </submittedName>
</protein>
<proteinExistence type="predicted"/>
<keyword evidence="1" id="KW-0805">Transcription regulation</keyword>
<dbReference type="PANTHER" id="PTHR30055:SF234">
    <property type="entry name" value="HTH-TYPE TRANSCRIPTIONAL REGULATOR BETI"/>
    <property type="match status" value="1"/>
</dbReference>
<evidence type="ECO:0000313" key="6">
    <source>
        <dbReference type="EMBL" id="MVU80464.1"/>
    </source>
</evidence>
<dbReference type="PROSITE" id="PS50977">
    <property type="entry name" value="HTH_TETR_2"/>
    <property type="match status" value="1"/>
</dbReference>
<name>A0A7K1V1K2_9NOCA</name>
<comment type="caution">
    <text evidence="6">The sequence shown here is derived from an EMBL/GenBank/DDBJ whole genome shotgun (WGS) entry which is preliminary data.</text>
</comment>
<keyword evidence="7" id="KW-1185">Reference proteome</keyword>